<dbReference type="OrthoDB" id="2943660at2759"/>
<feature type="compositionally biased region" description="Low complexity" evidence="6">
    <location>
        <begin position="192"/>
        <end position="201"/>
    </location>
</feature>
<dbReference type="InterPro" id="IPR013700">
    <property type="entry name" value="AflR"/>
</dbReference>
<dbReference type="EMBL" id="JOKZ01000077">
    <property type="protein sequence ID" value="KKP04440.1"/>
    <property type="molecule type" value="Genomic_DNA"/>
</dbReference>
<feature type="region of interest" description="Disordered" evidence="6">
    <location>
        <begin position="114"/>
        <end position="141"/>
    </location>
</feature>
<evidence type="ECO:0000313" key="8">
    <source>
        <dbReference type="EMBL" id="KKP04440.1"/>
    </source>
</evidence>
<dbReference type="AlphaFoldDB" id="A0A0F9XIW5"/>
<reference evidence="9" key="1">
    <citation type="journal article" date="2015" name="Genome Announc.">
        <title>Draft whole-genome sequence of the biocontrol agent Trichoderma harzianum T6776.</title>
        <authorList>
            <person name="Baroncelli R."/>
            <person name="Piaggeschi G."/>
            <person name="Fiorini L."/>
            <person name="Bertolini E."/>
            <person name="Zapparata A."/>
            <person name="Pe M.E."/>
            <person name="Sarrocco S."/>
            <person name="Vannacci G."/>
        </authorList>
    </citation>
    <scope>NUCLEOTIDE SEQUENCE [LARGE SCALE GENOMIC DNA]</scope>
    <source>
        <strain evidence="9">T6776</strain>
    </source>
</reference>
<protein>
    <recommendedName>
        <fullName evidence="7">Aflatoxin regulatory protein domain-containing protein</fullName>
    </recommendedName>
</protein>
<organism evidence="8 9">
    <name type="scientific">Trichoderma harzianum</name>
    <name type="common">Hypocrea lixii</name>
    <dbReference type="NCBI Taxonomy" id="5544"/>
    <lineage>
        <taxon>Eukaryota</taxon>
        <taxon>Fungi</taxon>
        <taxon>Dikarya</taxon>
        <taxon>Ascomycota</taxon>
        <taxon>Pezizomycotina</taxon>
        <taxon>Sordariomycetes</taxon>
        <taxon>Hypocreomycetidae</taxon>
        <taxon>Hypocreales</taxon>
        <taxon>Hypocreaceae</taxon>
        <taxon>Trichoderma</taxon>
    </lineage>
</organism>
<evidence type="ECO:0000313" key="9">
    <source>
        <dbReference type="Proteomes" id="UP000034112"/>
    </source>
</evidence>
<evidence type="ECO:0000256" key="3">
    <source>
        <dbReference type="ARBA" id="ARBA00023125"/>
    </source>
</evidence>
<dbReference type="GO" id="GO:0045122">
    <property type="term" value="P:aflatoxin biosynthetic process"/>
    <property type="evidence" value="ECO:0007669"/>
    <property type="project" value="InterPro"/>
</dbReference>
<keyword evidence="2" id="KW-0805">Transcription regulation</keyword>
<keyword evidence="4" id="KW-0804">Transcription</keyword>
<accession>A0A0F9XIW5</accession>
<dbReference type="GO" id="GO:0003677">
    <property type="term" value="F:DNA binding"/>
    <property type="evidence" value="ECO:0007669"/>
    <property type="project" value="UniProtKB-KW"/>
</dbReference>
<keyword evidence="3" id="KW-0238">DNA-binding</keyword>
<evidence type="ECO:0000256" key="1">
    <source>
        <dbReference type="ARBA" id="ARBA00022723"/>
    </source>
</evidence>
<dbReference type="Proteomes" id="UP000034112">
    <property type="component" value="Unassembled WGS sequence"/>
</dbReference>
<feature type="domain" description="Aflatoxin regulatory protein" evidence="7">
    <location>
        <begin position="152"/>
        <end position="276"/>
    </location>
</feature>
<evidence type="ECO:0000256" key="4">
    <source>
        <dbReference type="ARBA" id="ARBA00023163"/>
    </source>
</evidence>
<sequence length="430" mass="46557">MFTNCDGCFEPPPLSQDFIANGPFNNDMAAGHYKSIFSAFEEDGGSMSAGSVDAGSEMDRLGFFPSSTASERYQQPFRDIASLLMPIKDTTVFTPISESMSIPDTLSCSCCSSTGRSKTSPARFPSTGSSTASLANMSTGKTSPTDILETLACQCLDQALQLLKTVSGSSRSTSAVSSLHSDYLSQPSQGVSRTSSTSTTSDGDDSSKGFCKTGTQPQWLQATLSENRQCLGAMDNILACSSSDKDSMLPEILCMILLKILDRYSNMVWCRPLLPHSANHRVAELGSNMSGYLIVATGLEASAIHRQTFMSNEQGQMQPIHFDCGTSRLSDDEYFGRATAHLVLGELQWVQKVVNKLVAKLKYTDCYNAGRPTQQSNGWESRKQTVPLPMEEPAEPGLTSSFSVGTLEHMATDIQKRLTTLSSCIINQLR</sequence>
<proteinExistence type="predicted"/>
<gene>
    <name evidence="8" type="ORF">THAR02_03447</name>
</gene>
<feature type="region of interest" description="Disordered" evidence="6">
    <location>
        <begin position="179"/>
        <end position="210"/>
    </location>
</feature>
<dbReference type="GO" id="GO:0005634">
    <property type="term" value="C:nucleus"/>
    <property type="evidence" value="ECO:0007669"/>
    <property type="project" value="InterPro"/>
</dbReference>
<evidence type="ECO:0000256" key="6">
    <source>
        <dbReference type="SAM" id="MobiDB-lite"/>
    </source>
</evidence>
<keyword evidence="5" id="KW-0539">Nucleus</keyword>
<evidence type="ECO:0000256" key="2">
    <source>
        <dbReference type="ARBA" id="ARBA00023015"/>
    </source>
</evidence>
<comment type="caution">
    <text evidence="8">The sequence shown here is derived from an EMBL/GenBank/DDBJ whole genome shotgun (WGS) entry which is preliminary data.</text>
</comment>
<dbReference type="Pfam" id="PF08493">
    <property type="entry name" value="AflR"/>
    <property type="match status" value="1"/>
</dbReference>
<dbReference type="GO" id="GO:0046872">
    <property type="term" value="F:metal ion binding"/>
    <property type="evidence" value="ECO:0007669"/>
    <property type="project" value="UniProtKB-KW"/>
</dbReference>
<evidence type="ECO:0000256" key="5">
    <source>
        <dbReference type="ARBA" id="ARBA00023242"/>
    </source>
</evidence>
<name>A0A0F9XIW5_TRIHA</name>
<keyword evidence="1" id="KW-0479">Metal-binding</keyword>
<evidence type="ECO:0000259" key="7">
    <source>
        <dbReference type="Pfam" id="PF08493"/>
    </source>
</evidence>
<dbReference type="GO" id="GO:0006355">
    <property type="term" value="P:regulation of DNA-templated transcription"/>
    <property type="evidence" value="ECO:0007669"/>
    <property type="project" value="InterPro"/>
</dbReference>